<reference evidence="1 2" key="1">
    <citation type="journal article" date="2018" name="Front. Microbiol.">
        <title>Prospects for Fungal Bioremediation of Acidic Radioactive Waste Sites: Characterization and Genome Sequence of Rhodotorula taiwanensis MD1149.</title>
        <authorList>
            <person name="Tkavc R."/>
            <person name="Matrosova V.Y."/>
            <person name="Grichenko O.E."/>
            <person name="Gostincar C."/>
            <person name="Volpe R.P."/>
            <person name="Klimenkova P."/>
            <person name="Gaidamakova E.K."/>
            <person name="Zhou C.E."/>
            <person name="Stewart B.J."/>
            <person name="Lyman M.G."/>
            <person name="Malfatti S.A."/>
            <person name="Rubinfeld B."/>
            <person name="Courtot M."/>
            <person name="Singh J."/>
            <person name="Dalgard C.L."/>
            <person name="Hamilton T."/>
            <person name="Frey K.G."/>
            <person name="Gunde-Cimerman N."/>
            <person name="Dugan L."/>
            <person name="Daly M.J."/>
        </authorList>
    </citation>
    <scope>NUCLEOTIDE SEQUENCE [LARGE SCALE GENOMIC DNA]</scope>
    <source>
        <strain evidence="1 2">MD1149</strain>
    </source>
</reference>
<dbReference type="OrthoDB" id="2520609at2759"/>
<name>A0A2S5B3Y8_9BASI</name>
<dbReference type="EMBL" id="PJQD01000085">
    <property type="protein sequence ID" value="POY71455.1"/>
    <property type="molecule type" value="Genomic_DNA"/>
</dbReference>
<evidence type="ECO:0000313" key="2">
    <source>
        <dbReference type="Proteomes" id="UP000237144"/>
    </source>
</evidence>
<dbReference type="AlphaFoldDB" id="A0A2S5B3Y8"/>
<comment type="caution">
    <text evidence="1">The sequence shown here is derived from an EMBL/GenBank/DDBJ whole genome shotgun (WGS) entry which is preliminary data.</text>
</comment>
<dbReference type="Proteomes" id="UP000237144">
    <property type="component" value="Unassembled WGS sequence"/>
</dbReference>
<accession>A0A2S5B3Y8</accession>
<gene>
    <name evidence="1" type="ORF">BMF94_5768</name>
</gene>
<evidence type="ECO:0000313" key="1">
    <source>
        <dbReference type="EMBL" id="POY71455.1"/>
    </source>
</evidence>
<keyword evidence="2" id="KW-1185">Reference proteome</keyword>
<organism evidence="1 2">
    <name type="scientific">Rhodotorula taiwanensis</name>
    <dbReference type="NCBI Taxonomy" id="741276"/>
    <lineage>
        <taxon>Eukaryota</taxon>
        <taxon>Fungi</taxon>
        <taxon>Dikarya</taxon>
        <taxon>Basidiomycota</taxon>
        <taxon>Pucciniomycotina</taxon>
        <taxon>Microbotryomycetes</taxon>
        <taxon>Sporidiobolales</taxon>
        <taxon>Sporidiobolaceae</taxon>
        <taxon>Rhodotorula</taxon>
    </lineage>
</organism>
<sequence length="199" mass="20816">MVKHVFKNRDGKNVDINTAQNHKKGKLTFSDKKIDNGLFGGPVGALDSSCACPLCTGIAPARTPACECPLCVPVLGGGIGGPSGDTSLGRMLGMGGDPFSSGGGGSSLSDPRMPRTIEDLMTLLRVHKPGKKIIEVAGDIDIVETKVTMLQLEPGVMGPGVLDWAVGPAAAGQQRLMLKITRKVHIHVHFVLKVAVPTF</sequence>
<proteinExistence type="predicted"/>
<protein>
    <submittedName>
        <fullName evidence="1">Uncharacterized protein</fullName>
    </submittedName>
</protein>